<evidence type="ECO:0000313" key="1">
    <source>
        <dbReference type="EMBL" id="WOB42640.1"/>
    </source>
</evidence>
<proteinExistence type="predicted"/>
<dbReference type="KEGG" id="tog:HNI00_05325"/>
<name>A0AA97B9I3_9CYAN</name>
<dbReference type="EMBL" id="CP053540">
    <property type="protein sequence ID" value="WOB42640.1"/>
    <property type="molecule type" value="Genomic_DNA"/>
</dbReference>
<accession>A0AA97B9I3</accession>
<dbReference type="Pfam" id="PF04343">
    <property type="entry name" value="DUF488"/>
    <property type="match status" value="1"/>
</dbReference>
<dbReference type="PANTHER" id="PTHR39337:SF1">
    <property type="entry name" value="BLR5642 PROTEIN"/>
    <property type="match status" value="1"/>
</dbReference>
<dbReference type="InterPro" id="IPR007438">
    <property type="entry name" value="DUF488"/>
</dbReference>
<reference evidence="1" key="1">
    <citation type="submission" date="2020-05" db="EMBL/GenBank/DDBJ databases">
        <authorList>
            <person name="Zhu T."/>
            <person name="Keshari N."/>
            <person name="Lu X."/>
        </authorList>
    </citation>
    <scope>NUCLEOTIDE SEQUENCE</scope>
    <source>
        <strain evidence="1">NK1-22</strain>
    </source>
</reference>
<dbReference type="AlphaFoldDB" id="A0AA97B9I3"/>
<protein>
    <submittedName>
        <fullName evidence="1">DUF488 domain-containing protein</fullName>
    </submittedName>
</protein>
<dbReference type="PANTHER" id="PTHR39337">
    <property type="entry name" value="BLR5642 PROTEIN"/>
    <property type="match status" value="1"/>
</dbReference>
<gene>
    <name evidence="1" type="ORF">HNI00_05325</name>
</gene>
<dbReference type="RefSeq" id="WP_316791340.1">
    <property type="nucleotide sequence ID" value="NZ_CP053540.1"/>
</dbReference>
<organism evidence="1">
    <name type="scientific">Thermoleptolyngbya oregonensis NK1-22</name>
    <dbReference type="NCBI Taxonomy" id="2547457"/>
    <lineage>
        <taxon>Bacteria</taxon>
        <taxon>Bacillati</taxon>
        <taxon>Cyanobacteriota</taxon>
        <taxon>Cyanophyceae</taxon>
        <taxon>Oculatellales</taxon>
        <taxon>Oculatellaceae</taxon>
        <taxon>Thermoleptolyngbya</taxon>
    </lineage>
</organism>
<sequence length="229" mass="26334">MELFSIGHSNHEIDAFISLLRKHGVTAVADVRSHPYSRFLPHFNRASLQEFLTKEGIQYVFLGQELGARPSNQDCYVDGKAVYERIAATDAFHEGIQRIQNGLKKHKISLMCAEKDPLTCHRAILVCQHLRHLDIPINHILKNGDLESHEHLEERMLLKHGFREFSEAQEAQLSLFSQNGLPTREECLRKAYKLQGDEIAYVEKGNDENEESGQFVHNRLHSKERTKVL</sequence>